<dbReference type="FunFam" id="1.10.10.790:FF:000002">
    <property type="entry name" value="Splicing factor 3A subunit 1"/>
    <property type="match status" value="1"/>
</dbReference>
<dbReference type="OrthoDB" id="447637at2759"/>
<evidence type="ECO:0000313" key="9">
    <source>
        <dbReference type="EMBL" id="EEB09139.1"/>
    </source>
</evidence>
<dbReference type="GO" id="GO:0071013">
    <property type="term" value="C:catalytic step 2 spliceosome"/>
    <property type="evidence" value="ECO:0000318"/>
    <property type="project" value="GO_Central"/>
</dbReference>
<keyword evidence="6" id="KW-0539">Nucleus</keyword>
<feature type="region of interest" description="Disordered" evidence="7">
    <location>
        <begin position="1"/>
        <end position="20"/>
    </location>
</feature>
<dbReference type="GO" id="GO:0005686">
    <property type="term" value="C:U2 snRNP"/>
    <property type="evidence" value="ECO:0000318"/>
    <property type="project" value="GO_Central"/>
</dbReference>
<evidence type="ECO:0000256" key="7">
    <source>
        <dbReference type="SAM" id="MobiDB-lite"/>
    </source>
</evidence>
<evidence type="ECO:0000256" key="5">
    <source>
        <dbReference type="ARBA" id="ARBA00023187"/>
    </source>
</evidence>
<reference evidence="9 11" key="1">
    <citation type="journal article" date="2011" name="Science">
        <title>Comparative functional genomics of the fission yeasts.</title>
        <authorList>
            <person name="Rhind N."/>
            <person name="Chen Z."/>
            <person name="Yassour M."/>
            <person name="Thompson D.A."/>
            <person name="Haas B.J."/>
            <person name="Habib N."/>
            <person name="Wapinski I."/>
            <person name="Roy S."/>
            <person name="Lin M.F."/>
            <person name="Heiman D.I."/>
            <person name="Young S.K."/>
            <person name="Furuya K."/>
            <person name="Guo Y."/>
            <person name="Pidoux A."/>
            <person name="Chen H.M."/>
            <person name="Robbertse B."/>
            <person name="Goldberg J.M."/>
            <person name="Aoki K."/>
            <person name="Bayne E.H."/>
            <person name="Berlin A.M."/>
            <person name="Desjardins C.A."/>
            <person name="Dobbs E."/>
            <person name="Dukaj L."/>
            <person name="Fan L."/>
            <person name="FitzGerald M.G."/>
            <person name="French C."/>
            <person name="Gujja S."/>
            <person name="Hansen K."/>
            <person name="Keifenheim D."/>
            <person name="Levin J.Z."/>
            <person name="Mosher R.A."/>
            <person name="Mueller C.A."/>
            <person name="Pfiffner J."/>
            <person name="Priest M."/>
            <person name="Russ C."/>
            <person name="Smialowska A."/>
            <person name="Swoboda P."/>
            <person name="Sykes S.M."/>
            <person name="Vaughn M."/>
            <person name="Vengrova S."/>
            <person name="Yoder R."/>
            <person name="Zeng Q."/>
            <person name="Allshire R."/>
            <person name="Baulcombe D."/>
            <person name="Birren B.W."/>
            <person name="Brown W."/>
            <person name="Ekwall K."/>
            <person name="Kellis M."/>
            <person name="Leatherwood J."/>
            <person name="Levin H."/>
            <person name="Margalit H."/>
            <person name="Martienssen R."/>
            <person name="Nieduszynski C.A."/>
            <person name="Spatafora J.W."/>
            <person name="Friedman N."/>
            <person name="Dalgaard J.Z."/>
            <person name="Baumann P."/>
            <person name="Niki H."/>
            <person name="Regev A."/>
            <person name="Nusbaum C."/>
        </authorList>
    </citation>
    <scope>NUCLEOTIDE SEQUENCE [LARGE SCALE GENOMIC DNA]</scope>
    <source>
        <strain evidence="11">yFS275 / FY16936</strain>
    </source>
</reference>
<dbReference type="Gene3D" id="1.10.10.790">
    <property type="entry name" value="Surp module"/>
    <property type="match status" value="2"/>
</dbReference>
<dbReference type="PANTHER" id="PTHR15316">
    <property type="entry name" value="SPLICEOSOME ASSOCIATED PROTEIN 114/SWAP SPLICING FACTOR-RELATED"/>
    <property type="match status" value="1"/>
</dbReference>
<dbReference type="Pfam" id="PF12230">
    <property type="entry name" value="PRP21_like_P"/>
    <property type="match status" value="1"/>
</dbReference>
<keyword evidence="3" id="KW-0747">Spliceosome</keyword>
<name>B6K6I5_SCHJY</name>
<evidence type="ECO:0000256" key="2">
    <source>
        <dbReference type="ARBA" id="ARBA00022664"/>
    </source>
</evidence>
<dbReference type="RefSeq" id="XP_002175432.1">
    <property type="nucleotide sequence ID" value="XM_002175396.2"/>
</dbReference>
<dbReference type="HOGENOM" id="CLU_013259_3_1_1"/>
<dbReference type="InterPro" id="IPR000061">
    <property type="entry name" value="Surp"/>
</dbReference>
<dbReference type="JaponicusDB" id="SJAG_04318">
    <property type="gene designation" value="sap114"/>
</dbReference>
<evidence type="ECO:0000256" key="4">
    <source>
        <dbReference type="ARBA" id="ARBA00022737"/>
    </source>
</evidence>
<dbReference type="GO" id="GO:0071004">
    <property type="term" value="C:U2-type prespliceosome"/>
    <property type="evidence" value="ECO:0000318"/>
    <property type="project" value="GO_Central"/>
</dbReference>
<proteinExistence type="predicted"/>
<dbReference type="EMBL" id="KE651167">
    <property type="protein sequence ID" value="EEB09139.1"/>
    <property type="molecule type" value="Genomic_DNA"/>
</dbReference>
<organism evidence="9 11">
    <name type="scientific">Schizosaccharomyces japonicus (strain yFS275 / FY16936)</name>
    <name type="common">Fission yeast</name>
    <dbReference type="NCBI Taxonomy" id="402676"/>
    <lineage>
        <taxon>Eukaryota</taxon>
        <taxon>Fungi</taxon>
        <taxon>Dikarya</taxon>
        <taxon>Ascomycota</taxon>
        <taxon>Taphrinomycotina</taxon>
        <taxon>Schizosaccharomycetes</taxon>
        <taxon>Schizosaccharomycetales</taxon>
        <taxon>Schizosaccharomycetaceae</taxon>
        <taxon>Schizosaccharomyces</taxon>
    </lineage>
</organism>
<dbReference type="InterPro" id="IPR045146">
    <property type="entry name" value="SF3A1"/>
</dbReference>
<dbReference type="OMA" id="VKYQEQQ"/>
<feature type="region of interest" description="Disordered" evidence="7">
    <location>
        <begin position="446"/>
        <end position="476"/>
    </location>
</feature>
<evidence type="ECO:0000259" key="8">
    <source>
        <dbReference type="PROSITE" id="PS50128"/>
    </source>
</evidence>
<dbReference type="PROSITE" id="PS50128">
    <property type="entry name" value="SURP"/>
    <property type="match status" value="2"/>
</dbReference>
<dbReference type="Proteomes" id="UP000001744">
    <property type="component" value="Unassembled WGS sequence"/>
</dbReference>
<evidence type="ECO:0000256" key="6">
    <source>
        <dbReference type="ARBA" id="ARBA00023242"/>
    </source>
</evidence>
<keyword evidence="2" id="KW-0507">mRNA processing</keyword>
<dbReference type="FunFam" id="1.10.10.790:FF:000001">
    <property type="entry name" value="Splicing factor 3a, subunit 1"/>
    <property type="match status" value="1"/>
</dbReference>
<feature type="domain" description="SURP motif" evidence="8">
    <location>
        <begin position="42"/>
        <end position="84"/>
    </location>
</feature>
<evidence type="ECO:0000313" key="11">
    <source>
        <dbReference type="Proteomes" id="UP000001744"/>
    </source>
</evidence>
<keyword evidence="11" id="KW-1185">Reference proteome</keyword>
<dbReference type="AlphaFoldDB" id="B6K6I5"/>
<evidence type="ECO:0000256" key="3">
    <source>
        <dbReference type="ARBA" id="ARBA00022728"/>
    </source>
</evidence>
<dbReference type="Pfam" id="PF01805">
    <property type="entry name" value="Surp"/>
    <property type="match status" value="2"/>
</dbReference>
<comment type="subcellular location">
    <subcellularLocation>
        <location evidence="1">Nucleus</location>
    </subcellularLocation>
</comment>
<dbReference type="eggNOG" id="KOG0007">
    <property type="taxonomic scope" value="Eukaryota"/>
</dbReference>
<dbReference type="SMART" id="SM00648">
    <property type="entry name" value="SWAP"/>
    <property type="match status" value="2"/>
</dbReference>
<keyword evidence="5" id="KW-0508">mRNA splicing</keyword>
<accession>B6K6I5</accession>
<dbReference type="GeneID" id="7052580"/>
<evidence type="ECO:0000313" key="10">
    <source>
        <dbReference type="JaponicusDB" id="SJAG_04318"/>
    </source>
</evidence>
<dbReference type="InterPro" id="IPR035967">
    <property type="entry name" value="SWAP/Surp_sf"/>
</dbReference>
<evidence type="ECO:0000256" key="1">
    <source>
        <dbReference type="ARBA" id="ARBA00004123"/>
    </source>
</evidence>
<feature type="domain" description="SURP motif" evidence="8">
    <location>
        <begin position="144"/>
        <end position="186"/>
    </location>
</feature>
<dbReference type="GO" id="GO:0045292">
    <property type="term" value="P:mRNA cis splicing, via spliceosome"/>
    <property type="evidence" value="ECO:0007669"/>
    <property type="project" value="InterPro"/>
</dbReference>
<keyword evidence="4" id="KW-0677">Repeat</keyword>
<gene>
    <name evidence="10" type="primary">sap114</name>
    <name evidence="9" type="ORF">SJAG_04318</name>
</gene>
<dbReference type="GO" id="GO:0003723">
    <property type="term" value="F:RNA binding"/>
    <property type="evidence" value="ECO:0000318"/>
    <property type="project" value="GO_Central"/>
</dbReference>
<dbReference type="SUPFAM" id="SSF109905">
    <property type="entry name" value="Surp module (SWAP domain)"/>
    <property type="match status" value="2"/>
</dbReference>
<sequence length="476" mass="53920">MNSAANSGTETPLSSANGSETGSGILGVPVGIILPPPEIRDIIEKSAAYVARNGSAFEEKIRQNERSNPKFAFLDHQDPYFRYYQHRLDEVRKGNVQKSIKTASTTGTNLARPIVKPVSAAPPAPAPYLFSDPLPSISAQDLDVLKLTARYAAVRGTSFLSTISQREWRNNQFDFLRPNHALYGYFTRLVQQYTNLITRNVPSEKILQRNVEDRWSLLTRLQPRIRWQEYQETEKRKKKEKEEREKIEYAQIDWNDFVVVEVIEFSQADQTAPLALPTNLSDLQTATLEQKSAMFTMPDQNYTIEEAPPTAAPWEPVSAPKKAQVGVQLPAEYMKSTTPSQTEQRSVPQQHIPSVTVAPTSAPQAPRHLPRAFQRAVPMEKCPICGDMVPATELQEHIRIQLLDPHWREQRKVAESRKSTLDLSKVDVAANMKRLVSQRTDIFDVHNGVQVSEEERERRKRAATQSSWGAPSDKRR</sequence>
<dbReference type="PANTHER" id="PTHR15316:SF1">
    <property type="entry name" value="SPLICING FACTOR 3A SUBUNIT 1"/>
    <property type="match status" value="1"/>
</dbReference>
<dbReference type="STRING" id="402676.B6K6I5"/>
<protein>
    <submittedName>
        <fullName evidence="9">Splicing factor Sap114</fullName>
    </submittedName>
</protein>
<dbReference type="VEuPathDB" id="FungiDB:SJAG_04318"/>
<dbReference type="InterPro" id="IPR022030">
    <property type="entry name" value="SF3A1_dom"/>
</dbReference>